<keyword evidence="3" id="KW-1185">Reference proteome</keyword>
<protein>
    <submittedName>
        <fullName evidence="2">Uncharacterized protein</fullName>
    </submittedName>
</protein>
<name>A0AAD8V7P5_9PEZI</name>
<dbReference type="GeneID" id="85437109"/>
<dbReference type="EMBL" id="JAHLJV010000008">
    <property type="protein sequence ID" value="KAK1597347.1"/>
    <property type="molecule type" value="Genomic_DNA"/>
</dbReference>
<feature type="region of interest" description="Disordered" evidence="1">
    <location>
        <begin position="49"/>
        <end position="69"/>
    </location>
</feature>
<dbReference type="RefSeq" id="XP_060418137.1">
    <property type="nucleotide sequence ID" value="XM_060552869.1"/>
</dbReference>
<evidence type="ECO:0000256" key="1">
    <source>
        <dbReference type="SAM" id="MobiDB-lite"/>
    </source>
</evidence>
<feature type="region of interest" description="Disordered" evidence="1">
    <location>
        <begin position="1"/>
        <end position="25"/>
    </location>
</feature>
<gene>
    <name evidence="2" type="ORF">LY79DRAFT_382459</name>
</gene>
<evidence type="ECO:0000313" key="3">
    <source>
        <dbReference type="Proteomes" id="UP001230504"/>
    </source>
</evidence>
<accession>A0AAD8V7P5</accession>
<reference evidence="2" key="1">
    <citation type="submission" date="2021-06" db="EMBL/GenBank/DDBJ databases">
        <title>Comparative genomics, transcriptomics and evolutionary studies reveal genomic signatures of adaptation to plant cell wall in hemibiotrophic fungi.</title>
        <authorList>
            <consortium name="DOE Joint Genome Institute"/>
            <person name="Baroncelli R."/>
            <person name="Diaz J.F."/>
            <person name="Benocci T."/>
            <person name="Peng M."/>
            <person name="Battaglia E."/>
            <person name="Haridas S."/>
            <person name="Andreopoulos W."/>
            <person name="Labutti K."/>
            <person name="Pangilinan J."/>
            <person name="Floch G.L."/>
            <person name="Makela M.R."/>
            <person name="Henrissat B."/>
            <person name="Grigoriev I.V."/>
            <person name="Crouch J.A."/>
            <person name="De Vries R.P."/>
            <person name="Sukno S.A."/>
            <person name="Thon M.R."/>
        </authorList>
    </citation>
    <scope>NUCLEOTIDE SEQUENCE</scope>
    <source>
        <strain evidence="2">CBS 125086</strain>
    </source>
</reference>
<sequence>MPQPPSWPAKRNGGDPSPANHNQGNWLSFLDQVRGYPVSYPAMRPSDPIHTTVPLGPDRVSAGTGAETPGRLFAEGTKVEVPSCSHLLRGNSRVRSSVAAALVCPPSNVIEVSRASKQAQKPAEKVREMHSNPLPPHLAARGSPMLRRKN</sequence>
<comment type="caution">
    <text evidence="2">The sequence shown here is derived from an EMBL/GenBank/DDBJ whole genome shotgun (WGS) entry which is preliminary data.</text>
</comment>
<proteinExistence type="predicted"/>
<dbReference type="Proteomes" id="UP001230504">
    <property type="component" value="Unassembled WGS sequence"/>
</dbReference>
<evidence type="ECO:0000313" key="2">
    <source>
        <dbReference type="EMBL" id="KAK1597347.1"/>
    </source>
</evidence>
<dbReference type="AlphaFoldDB" id="A0AAD8V7P5"/>
<feature type="region of interest" description="Disordered" evidence="1">
    <location>
        <begin position="114"/>
        <end position="150"/>
    </location>
</feature>
<organism evidence="2 3">
    <name type="scientific">Colletotrichum navitas</name>
    <dbReference type="NCBI Taxonomy" id="681940"/>
    <lineage>
        <taxon>Eukaryota</taxon>
        <taxon>Fungi</taxon>
        <taxon>Dikarya</taxon>
        <taxon>Ascomycota</taxon>
        <taxon>Pezizomycotina</taxon>
        <taxon>Sordariomycetes</taxon>
        <taxon>Hypocreomycetidae</taxon>
        <taxon>Glomerellales</taxon>
        <taxon>Glomerellaceae</taxon>
        <taxon>Colletotrichum</taxon>
        <taxon>Colletotrichum graminicola species complex</taxon>
    </lineage>
</organism>